<accession>A0A0W0TNI2</accession>
<evidence type="ECO:0000313" key="2">
    <source>
        <dbReference type="Proteomes" id="UP000054785"/>
    </source>
</evidence>
<reference evidence="1 2" key="1">
    <citation type="submission" date="2015-11" db="EMBL/GenBank/DDBJ databases">
        <title>Genomic analysis of 38 Legionella species identifies large and diverse effector repertoires.</title>
        <authorList>
            <person name="Burstein D."/>
            <person name="Amaro F."/>
            <person name="Zusman T."/>
            <person name="Lifshitz Z."/>
            <person name="Cohen O."/>
            <person name="Gilbert J.A."/>
            <person name="Pupko T."/>
            <person name="Shuman H.A."/>
            <person name="Segal G."/>
        </authorList>
    </citation>
    <scope>NUCLEOTIDE SEQUENCE [LARGE SCALE GENOMIC DNA]</scope>
    <source>
        <strain evidence="1 2">ATCC 49504</strain>
    </source>
</reference>
<dbReference type="RefSeq" id="WP_028386137.1">
    <property type="nucleotide sequence ID" value="NZ_CAAAHN010000004.1"/>
</dbReference>
<protein>
    <submittedName>
        <fullName evidence="1">Uncharacterized protein</fullName>
    </submittedName>
</protein>
<gene>
    <name evidence="1" type="ORF">Lgee_2121</name>
</gene>
<dbReference type="AlphaFoldDB" id="A0A0W0TNI2"/>
<dbReference type="STRING" id="45065.Lgee_2121"/>
<dbReference type="PATRIC" id="fig|45065.4.peg.2301"/>
<dbReference type="EMBL" id="LNYC01000073">
    <property type="protein sequence ID" value="KTC97150.1"/>
    <property type="molecule type" value="Genomic_DNA"/>
</dbReference>
<name>A0A0W0TNI2_9GAMM</name>
<dbReference type="Proteomes" id="UP000054785">
    <property type="component" value="Unassembled WGS sequence"/>
</dbReference>
<keyword evidence="2" id="KW-1185">Reference proteome</keyword>
<organism evidence="1 2">
    <name type="scientific">Legionella geestiana</name>
    <dbReference type="NCBI Taxonomy" id="45065"/>
    <lineage>
        <taxon>Bacteria</taxon>
        <taxon>Pseudomonadati</taxon>
        <taxon>Pseudomonadota</taxon>
        <taxon>Gammaproteobacteria</taxon>
        <taxon>Legionellales</taxon>
        <taxon>Legionellaceae</taxon>
        <taxon>Legionella</taxon>
    </lineage>
</organism>
<comment type="caution">
    <text evidence="1">The sequence shown here is derived from an EMBL/GenBank/DDBJ whole genome shotgun (WGS) entry which is preliminary data.</text>
</comment>
<evidence type="ECO:0000313" key="1">
    <source>
        <dbReference type="EMBL" id="KTC97150.1"/>
    </source>
</evidence>
<sequence>MPHVSPKALLDDVNQFATDTLEGYRPWYHWLCPRNAGVARVVTEVGYFREGKLRLSTLLKRLEPPPDAPEPALSARLESVREYCKEVFQRHPELLFNAIMSGCAIHTIAILDVLQLFPPEEQGIFFRWTTVETQRNVLMQCLRFQKQAFPVLLKAAFATSQSHIDAHQGSQHHQLISDLLTHSMVYGHRTDAPLLVYAICYHAEHVSIICDVMKHLPNVTAILTQTLYTNSLEIPRGNALWHAAKRLPERLAELLMLMPLEERIQSVRETFGESALRFNFETLDACKNATQDLHRIALEKPRGVPLKLQFLKPISSLSVSPLEAKEDLTLRA</sequence>
<proteinExistence type="predicted"/>